<name>A0A160TCF1_9ZZZZ</name>
<gene>
    <name evidence="10" type="ORF">MGWOODY_Tha410</name>
</gene>
<dbReference type="InterPro" id="IPR027271">
    <property type="entry name" value="Acetolactate_synth/TF_NikR_C"/>
</dbReference>
<dbReference type="NCBIfam" id="NF003381">
    <property type="entry name" value="PRK04460.1"/>
    <property type="match status" value="1"/>
</dbReference>
<dbReference type="GO" id="GO:0010045">
    <property type="term" value="P:response to nickel cation"/>
    <property type="evidence" value="ECO:0007669"/>
    <property type="project" value="InterPro"/>
</dbReference>
<dbReference type="InterPro" id="IPR050192">
    <property type="entry name" value="CopG/NikR_regulator"/>
</dbReference>
<evidence type="ECO:0000256" key="7">
    <source>
        <dbReference type="ARBA" id="ARBA00023163"/>
    </source>
</evidence>
<dbReference type="InterPro" id="IPR022988">
    <property type="entry name" value="Ni_resp_reg_NikR"/>
</dbReference>
<protein>
    <submittedName>
        <fullName evidence="10">Nickel responsive regulator NikR</fullName>
    </submittedName>
</protein>
<reference evidence="10" key="1">
    <citation type="submission" date="2015-10" db="EMBL/GenBank/DDBJ databases">
        <authorList>
            <person name="Gilbert D.G."/>
        </authorList>
    </citation>
    <scope>NUCLEOTIDE SEQUENCE</scope>
</reference>
<accession>A0A160TCF1</accession>
<dbReference type="Gene3D" id="1.10.1220.10">
    <property type="entry name" value="Met repressor-like"/>
    <property type="match status" value="1"/>
</dbReference>
<feature type="domain" description="Transcription factor NikR nickel binding C-terminal" evidence="9">
    <location>
        <begin position="61"/>
        <end position="134"/>
    </location>
</feature>
<dbReference type="InterPro" id="IPR010985">
    <property type="entry name" value="Ribbon_hlx_hlx"/>
</dbReference>
<keyword evidence="7" id="KW-0804">Transcription</keyword>
<comment type="cofactor">
    <cofactor evidence="1">
        <name>Ni(2+)</name>
        <dbReference type="ChEBI" id="CHEBI:49786"/>
    </cofactor>
</comment>
<evidence type="ECO:0000259" key="9">
    <source>
        <dbReference type="Pfam" id="PF08753"/>
    </source>
</evidence>
<dbReference type="InterPro" id="IPR014864">
    <property type="entry name" value="TF_NikR_Ni-bd_C"/>
</dbReference>
<dbReference type="PANTHER" id="PTHR34719:SF2">
    <property type="entry name" value="NICKEL-RESPONSIVE REGULATOR"/>
    <property type="match status" value="1"/>
</dbReference>
<keyword evidence="4" id="KW-0479">Metal-binding</keyword>
<evidence type="ECO:0000256" key="6">
    <source>
        <dbReference type="ARBA" id="ARBA00023125"/>
    </source>
</evidence>
<evidence type="ECO:0000313" key="10">
    <source>
        <dbReference type="EMBL" id="CUS41463.1"/>
    </source>
</evidence>
<evidence type="ECO:0000256" key="4">
    <source>
        <dbReference type="ARBA" id="ARBA00022723"/>
    </source>
</evidence>
<sequence>METGKDKVSRISISMPEALLEGLDLMVAKRGFESRSQAICDMISHQINEYNQQQGSTVMTGTVNLVYNHSTPGLTKKLHDLQYEYIDEVISNLNVNLTHTNTLSIILVQGPADRLNMIADKMTTLRGVVHGRLLLNSYLIPPIHPLPKA</sequence>
<dbReference type="Gene3D" id="3.30.70.1150">
    <property type="entry name" value="ACT-like. Chain A, domain 2"/>
    <property type="match status" value="1"/>
</dbReference>
<evidence type="ECO:0000256" key="5">
    <source>
        <dbReference type="ARBA" id="ARBA00023015"/>
    </source>
</evidence>
<dbReference type="NCBIfam" id="NF002815">
    <property type="entry name" value="PRK02967.1"/>
    <property type="match status" value="1"/>
</dbReference>
<dbReference type="SUPFAM" id="SSF55021">
    <property type="entry name" value="ACT-like"/>
    <property type="match status" value="1"/>
</dbReference>
<dbReference type="PANTHER" id="PTHR34719">
    <property type="entry name" value="NICKEL-RESPONSIVE REGULATOR"/>
    <property type="match status" value="1"/>
</dbReference>
<feature type="domain" description="Ribbon-helix-helix protein CopG" evidence="8">
    <location>
        <begin position="10"/>
        <end position="49"/>
    </location>
</feature>
<evidence type="ECO:0000256" key="2">
    <source>
        <dbReference type="ARBA" id="ARBA00008478"/>
    </source>
</evidence>
<proteinExistence type="inferred from homology"/>
<organism evidence="10">
    <name type="scientific">hydrothermal vent metagenome</name>
    <dbReference type="NCBI Taxonomy" id="652676"/>
    <lineage>
        <taxon>unclassified sequences</taxon>
        <taxon>metagenomes</taxon>
        <taxon>ecological metagenomes</taxon>
    </lineage>
</organism>
<dbReference type="InterPro" id="IPR013321">
    <property type="entry name" value="Arc_rbn_hlx_hlx"/>
</dbReference>
<evidence type="ECO:0000256" key="1">
    <source>
        <dbReference type="ARBA" id="ARBA00001967"/>
    </source>
</evidence>
<dbReference type="GO" id="GO:0006355">
    <property type="term" value="P:regulation of DNA-templated transcription"/>
    <property type="evidence" value="ECO:0007669"/>
    <property type="project" value="InterPro"/>
</dbReference>
<dbReference type="SUPFAM" id="SSF47598">
    <property type="entry name" value="Ribbon-helix-helix"/>
    <property type="match status" value="1"/>
</dbReference>
<dbReference type="Pfam" id="PF01402">
    <property type="entry name" value="RHH_1"/>
    <property type="match status" value="1"/>
</dbReference>
<dbReference type="CDD" id="cd22231">
    <property type="entry name" value="RHH_NikR_HicB-like"/>
    <property type="match status" value="1"/>
</dbReference>
<dbReference type="EMBL" id="CZQC01000043">
    <property type="protein sequence ID" value="CUS41463.1"/>
    <property type="molecule type" value="Genomic_DNA"/>
</dbReference>
<dbReference type="HAMAP" id="MF_00476">
    <property type="entry name" value="NikR"/>
    <property type="match status" value="1"/>
</dbReference>
<evidence type="ECO:0000256" key="3">
    <source>
        <dbReference type="ARBA" id="ARBA00022596"/>
    </source>
</evidence>
<dbReference type="InterPro" id="IPR045865">
    <property type="entry name" value="ACT-like_dom_sf"/>
</dbReference>
<dbReference type="GO" id="GO:0016151">
    <property type="term" value="F:nickel cation binding"/>
    <property type="evidence" value="ECO:0007669"/>
    <property type="project" value="InterPro"/>
</dbReference>
<comment type="similarity">
    <text evidence="2">Belongs to the transcriptional regulatory CopG/NikR family.</text>
</comment>
<keyword evidence="6" id="KW-0238">DNA-binding</keyword>
<dbReference type="GO" id="GO:0003677">
    <property type="term" value="F:DNA binding"/>
    <property type="evidence" value="ECO:0007669"/>
    <property type="project" value="UniProtKB-KW"/>
</dbReference>
<keyword evidence="3" id="KW-0533">Nickel</keyword>
<dbReference type="InterPro" id="IPR002145">
    <property type="entry name" value="CopG"/>
</dbReference>
<dbReference type="Pfam" id="PF08753">
    <property type="entry name" value="NikR_C"/>
    <property type="match status" value="1"/>
</dbReference>
<dbReference type="AlphaFoldDB" id="A0A160TCF1"/>
<evidence type="ECO:0000259" key="8">
    <source>
        <dbReference type="Pfam" id="PF01402"/>
    </source>
</evidence>
<keyword evidence="5" id="KW-0805">Transcription regulation</keyword>